<dbReference type="InterPro" id="IPR050490">
    <property type="entry name" value="Bact_solute-bd_prot1"/>
</dbReference>
<dbReference type="Pfam" id="PF13416">
    <property type="entry name" value="SBP_bac_8"/>
    <property type="match status" value="1"/>
</dbReference>
<evidence type="ECO:0000256" key="3">
    <source>
        <dbReference type="ARBA" id="ARBA00022448"/>
    </source>
</evidence>
<keyword evidence="4 5" id="KW-0732">Signal</keyword>
<comment type="subcellular location">
    <subcellularLocation>
        <location evidence="1">Cell envelope</location>
    </subcellularLocation>
</comment>
<dbReference type="PROSITE" id="PS51318">
    <property type="entry name" value="TAT"/>
    <property type="match status" value="1"/>
</dbReference>
<organism evidence="6 7">
    <name type="scientific">Brachybacterium sacelli</name>
    <dbReference type="NCBI Taxonomy" id="173364"/>
    <lineage>
        <taxon>Bacteria</taxon>
        <taxon>Bacillati</taxon>
        <taxon>Actinomycetota</taxon>
        <taxon>Actinomycetes</taxon>
        <taxon>Micrococcales</taxon>
        <taxon>Dermabacteraceae</taxon>
        <taxon>Brachybacterium</taxon>
    </lineage>
</organism>
<protein>
    <submittedName>
        <fullName evidence="6">N,N'-diacetylchitobiose transport system substrate-binding protein</fullName>
    </submittedName>
</protein>
<dbReference type="RefSeq" id="WP_209900683.1">
    <property type="nucleotide sequence ID" value="NZ_BAAAJW010000002.1"/>
</dbReference>
<dbReference type="InterPro" id="IPR006059">
    <property type="entry name" value="SBP"/>
</dbReference>
<keyword evidence="3" id="KW-0813">Transport</keyword>
<proteinExistence type="inferred from homology"/>
<dbReference type="PROSITE" id="PS51257">
    <property type="entry name" value="PROKAR_LIPOPROTEIN"/>
    <property type="match status" value="1"/>
</dbReference>
<feature type="signal peptide" evidence="5">
    <location>
        <begin position="1"/>
        <end position="27"/>
    </location>
</feature>
<comment type="similarity">
    <text evidence="2">Belongs to the bacterial solute-binding protein 1 family.</text>
</comment>
<dbReference type="EMBL" id="JAGIOD010000001">
    <property type="protein sequence ID" value="MBP2381490.1"/>
    <property type="molecule type" value="Genomic_DNA"/>
</dbReference>
<dbReference type="PANTHER" id="PTHR43649:SF31">
    <property type="entry name" value="SN-GLYCEROL-3-PHOSPHATE-BINDING PERIPLASMIC PROTEIN UGPB"/>
    <property type="match status" value="1"/>
</dbReference>
<sequence>MSARTAPTRRRFLAGTSAALTLGAASACGSSNGRSADELTMWTFLDPAGPSGREKVLGALIESYTEETGIQVNVEVQQWDTMTQQFLAADVSSSAPDVMWLSLDQVATAVEQGALADLNALAFGDLPEAQLADLRDVYWTTMEQDDGSLYGVVHSRNYFGIMYRADLLAEVGADPADLNAWSDLLSVTKELTSPDDGRWGLGQAFGTSFADPQILSARILELQGSMFAADGSPQWSTDPGVSAMEFQAGFVTDSQVTSHDAVRLTSEDLYELFSAGQAAMINGASVRVPAMQEQIGAENVGFMHYPSGGGVDPAPGSLAGWSVGVWAGSEVAEQAADFVAFLSSPEADARWMLEGQQPPLYASTAADNADFLAAPENSFLATVLEGTQELGWLPPTSAPTVGWREALNGAVQKVLLEQGTAAEAMEAAEQEFGVGGHD</sequence>
<name>A0ABS4WZ65_9MICO</name>
<dbReference type="SUPFAM" id="SSF53850">
    <property type="entry name" value="Periplasmic binding protein-like II"/>
    <property type="match status" value="1"/>
</dbReference>
<gene>
    <name evidence="6" type="ORF">JOF43_001447</name>
</gene>
<reference evidence="6 7" key="1">
    <citation type="submission" date="2021-03" db="EMBL/GenBank/DDBJ databases">
        <title>Sequencing the genomes of 1000 actinobacteria strains.</title>
        <authorList>
            <person name="Klenk H.-P."/>
        </authorList>
    </citation>
    <scope>NUCLEOTIDE SEQUENCE [LARGE SCALE GENOMIC DNA]</scope>
    <source>
        <strain evidence="6 7">DSM 14566</strain>
    </source>
</reference>
<evidence type="ECO:0000256" key="4">
    <source>
        <dbReference type="ARBA" id="ARBA00022729"/>
    </source>
</evidence>
<evidence type="ECO:0000256" key="1">
    <source>
        <dbReference type="ARBA" id="ARBA00004196"/>
    </source>
</evidence>
<evidence type="ECO:0000313" key="7">
    <source>
        <dbReference type="Proteomes" id="UP001519290"/>
    </source>
</evidence>
<dbReference type="Proteomes" id="UP001519290">
    <property type="component" value="Unassembled WGS sequence"/>
</dbReference>
<keyword evidence="7" id="KW-1185">Reference proteome</keyword>
<comment type="caution">
    <text evidence="6">The sequence shown here is derived from an EMBL/GenBank/DDBJ whole genome shotgun (WGS) entry which is preliminary data.</text>
</comment>
<evidence type="ECO:0000256" key="2">
    <source>
        <dbReference type="ARBA" id="ARBA00008520"/>
    </source>
</evidence>
<accession>A0ABS4WZ65</accession>
<dbReference type="InterPro" id="IPR006311">
    <property type="entry name" value="TAT_signal"/>
</dbReference>
<dbReference type="PANTHER" id="PTHR43649">
    <property type="entry name" value="ARABINOSE-BINDING PROTEIN-RELATED"/>
    <property type="match status" value="1"/>
</dbReference>
<feature type="chain" id="PRO_5047487425" evidence="5">
    <location>
        <begin position="28"/>
        <end position="438"/>
    </location>
</feature>
<dbReference type="Gene3D" id="3.40.190.10">
    <property type="entry name" value="Periplasmic binding protein-like II"/>
    <property type="match status" value="1"/>
</dbReference>
<evidence type="ECO:0000256" key="5">
    <source>
        <dbReference type="SAM" id="SignalP"/>
    </source>
</evidence>
<evidence type="ECO:0000313" key="6">
    <source>
        <dbReference type="EMBL" id="MBP2381490.1"/>
    </source>
</evidence>